<keyword evidence="1" id="KW-1133">Transmembrane helix</keyword>
<gene>
    <name evidence="2" type="ORF">A2803_05840</name>
</gene>
<feature type="transmembrane region" description="Helical" evidence="1">
    <location>
        <begin position="208"/>
        <end position="229"/>
    </location>
</feature>
<dbReference type="Proteomes" id="UP000178870">
    <property type="component" value="Unassembled WGS sequence"/>
</dbReference>
<dbReference type="EMBL" id="MGGP01000012">
    <property type="protein sequence ID" value="OGM32835.1"/>
    <property type="molecule type" value="Genomic_DNA"/>
</dbReference>
<feature type="transmembrane region" description="Helical" evidence="1">
    <location>
        <begin position="171"/>
        <end position="196"/>
    </location>
</feature>
<keyword evidence="1" id="KW-0812">Transmembrane</keyword>
<reference evidence="2 3" key="1">
    <citation type="journal article" date="2016" name="Nat. Commun.">
        <title>Thousands of microbial genomes shed light on interconnected biogeochemical processes in an aquifer system.</title>
        <authorList>
            <person name="Anantharaman K."/>
            <person name="Brown C.T."/>
            <person name="Hug L.A."/>
            <person name="Sharon I."/>
            <person name="Castelle C.J."/>
            <person name="Probst A.J."/>
            <person name="Thomas B.C."/>
            <person name="Singh A."/>
            <person name="Wilkins M.J."/>
            <person name="Karaoz U."/>
            <person name="Brodie E.L."/>
            <person name="Williams K.H."/>
            <person name="Hubbard S.S."/>
            <person name="Banfield J.F."/>
        </authorList>
    </citation>
    <scope>NUCLEOTIDE SEQUENCE [LARGE SCALE GENOMIC DNA]</scope>
</reference>
<dbReference type="AlphaFoldDB" id="A0A1F7Z270"/>
<keyword evidence="1" id="KW-0472">Membrane</keyword>
<evidence type="ECO:0000313" key="3">
    <source>
        <dbReference type="Proteomes" id="UP000178870"/>
    </source>
</evidence>
<evidence type="ECO:0000313" key="2">
    <source>
        <dbReference type="EMBL" id="OGM32835.1"/>
    </source>
</evidence>
<organism evidence="2 3">
    <name type="scientific">Candidatus Woesebacteria bacterium RIFCSPHIGHO2_01_FULL_44_21</name>
    <dbReference type="NCBI Taxonomy" id="1802503"/>
    <lineage>
        <taxon>Bacteria</taxon>
        <taxon>Candidatus Woeseibacteriota</taxon>
    </lineage>
</organism>
<proteinExistence type="predicted"/>
<protein>
    <recommendedName>
        <fullName evidence="4">Glycerophosphoryl diester phosphodiesterase membrane domain-containing protein</fullName>
    </recommendedName>
</protein>
<name>A0A1F7Z270_9BACT</name>
<feature type="transmembrane region" description="Helical" evidence="1">
    <location>
        <begin position="249"/>
        <end position="270"/>
    </location>
</feature>
<evidence type="ECO:0008006" key="4">
    <source>
        <dbReference type="Google" id="ProtNLM"/>
    </source>
</evidence>
<evidence type="ECO:0000256" key="1">
    <source>
        <dbReference type="SAM" id="Phobius"/>
    </source>
</evidence>
<feature type="transmembrane region" description="Helical" evidence="1">
    <location>
        <begin position="132"/>
        <end position="151"/>
    </location>
</feature>
<feature type="transmembrane region" description="Helical" evidence="1">
    <location>
        <begin position="61"/>
        <end position="88"/>
    </location>
</feature>
<feature type="transmembrane region" description="Helical" evidence="1">
    <location>
        <begin position="31"/>
        <end position="55"/>
    </location>
</feature>
<accession>A0A1F7Z270</accession>
<sequence>MEEVHKFPGFIDLLKESWEVYAQNFKLFFKLILLSLAFLLVFVLVGAVALAVFSFTGFSLILIVIGVISVLAIIATQLWFQIAIMLAVKTLLDGKTVSSIKNLLELAKPLILPYLGLSLVSMFLVVGGYMLFLIPGFILSIWFWFGMFVLIDENKRGMNALLVSRDYIKGFIVKVFTRWFLFGILTAVVSSLPSLLLKDTSYEGLSSIYSTVISFIITPLSLIYGYLLYKSLKAQKPDLKPDLSKNRKLKYVTVAALGYLLVIGVIIYLASNFGGR</sequence>
<comment type="caution">
    <text evidence="2">The sequence shown here is derived from an EMBL/GenBank/DDBJ whole genome shotgun (WGS) entry which is preliminary data.</text>
</comment>